<keyword evidence="1" id="KW-0479">Metal-binding</keyword>
<dbReference type="Gene3D" id="3.30.160.60">
    <property type="entry name" value="Classic Zinc Finger"/>
    <property type="match status" value="1"/>
</dbReference>
<keyword evidence="1" id="KW-0863">Zinc-finger</keyword>
<dbReference type="AlphaFoldDB" id="A0A7E4UUK9"/>
<dbReference type="InterPro" id="IPR013087">
    <property type="entry name" value="Znf_C2H2_type"/>
</dbReference>
<protein>
    <submittedName>
        <fullName evidence="4">C2H2-type domain-containing protein</fullName>
    </submittedName>
</protein>
<reference evidence="3" key="1">
    <citation type="journal article" date="2013" name="Genetics">
        <title>The draft genome and transcriptome of Panagrellus redivivus are shaped by the harsh demands of a free-living lifestyle.</title>
        <authorList>
            <person name="Srinivasan J."/>
            <person name="Dillman A.R."/>
            <person name="Macchietto M.G."/>
            <person name="Heikkinen L."/>
            <person name="Lakso M."/>
            <person name="Fracchia K.M."/>
            <person name="Antoshechkin I."/>
            <person name="Mortazavi A."/>
            <person name="Wong G."/>
            <person name="Sternberg P.W."/>
        </authorList>
    </citation>
    <scope>NUCLEOTIDE SEQUENCE [LARGE SCALE GENOMIC DNA]</scope>
    <source>
        <strain evidence="3">MT8872</strain>
    </source>
</reference>
<feature type="domain" description="C2H2-type" evidence="2">
    <location>
        <begin position="118"/>
        <end position="146"/>
    </location>
</feature>
<dbReference type="GO" id="GO:0008270">
    <property type="term" value="F:zinc ion binding"/>
    <property type="evidence" value="ECO:0007669"/>
    <property type="project" value="UniProtKB-KW"/>
</dbReference>
<dbReference type="Pfam" id="PF13815">
    <property type="entry name" value="Dzip-like_N"/>
    <property type="match status" value="1"/>
</dbReference>
<evidence type="ECO:0000259" key="2">
    <source>
        <dbReference type="PROSITE" id="PS50157"/>
    </source>
</evidence>
<dbReference type="InterPro" id="IPR036236">
    <property type="entry name" value="Znf_C2H2_sf"/>
</dbReference>
<evidence type="ECO:0000313" key="3">
    <source>
        <dbReference type="Proteomes" id="UP000492821"/>
    </source>
</evidence>
<dbReference type="PROSITE" id="PS50157">
    <property type="entry name" value="ZINC_FINGER_C2H2_2"/>
    <property type="match status" value="1"/>
</dbReference>
<dbReference type="Proteomes" id="UP000492821">
    <property type="component" value="Unassembled WGS sequence"/>
</dbReference>
<evidence type="ECO:0000256" key="1">
    <source>
        <dbReference type="PROSITE-ProRule" id="PRU00042"/>
    </source>
</evidence>
<dbReference type="SUPFAM" id="SSF57667">
    <property type="entry name" value="beta-beta-alpha zinc fingers"/>
    <property type="match status" value="1"/>
</dbReference>
<keyword evidence="3" id="KW-1185">Reference proteome</keyword>
<organism evidence="3 4">
    <name type="scientific">Panagrellus redivivus</name>
    <name type="common">Microworm</name>
    <dbReference type="NCBI Taxonomy" id="6233"/>
    <lineage>
        <taxon>Eukaryota</taxon>
        <taxon>Metazoa</taxon>
        <taxon>Ecdysozoa</taxon>
        <taxon>Nematoda</taxon>
        <taxon>Chromadorea</taxon>
        <taxon>Rhabditida</taxon>
        <taxon>Tylenchina</taxon>
        <taxon>Panagrolaimomorpha</taxon>
        <taxon>Panagrolaimoidea</taxon>
        <taxon>Panagrolaimidae</taxon>
        <taxon>Panagrellus</taxon>
    </lineage>
</organism>
<accession>A0A7E4UUK9</accession>
<proteinExistence type="predicted"/>
<name>A0A7E4UUK9_PANRE</name>
<dbReference type="PROSITE" id="PS00028">
    <property type="entry name" value="ZINC_FINGER_C2H2_1"/>
    <property type="match status" value="1"/>
</dbReference>
<keyword evidence="1" id="KW-0862">Zinc</keyword>
<sequence>MDDENFNDITTINPDWDLIDEISIPLLEQGIGSFDILQRTLPTIVLSKFEKQNEEWTEARIAKMFRIAQLQIRYVLQSQQTLVKELEHERDKVAKAAKINQTFRKSIMQSQRSSRELFKCDECSKLFLHSSFLSDHIQRKHRSHASTTALNLDVSSSPPVKILTTPAGATTATAGSWK</sequence>
<dbReference type="InterPro" id="IPR032714">
    <property type="entry name" value="DZIP1_N"/>
</dbReference>
<reference evidence="4" key="2">
    <citation type="submission" date="2020-10" db="UniProtKB">
        <authorList>
            <consortium name="WormBaseParasite"/>
        </authorList>
    </citation>
    <scope>IDENTIFICATION</scope>
</reference>
<dbReference type="WBParaSite" id="Pan_g12966.t2">
    <property type="protein sequence ID" value="Pan_g12966.t2"/>
    <property type="gene ID" value="Pan_g12966"/>
</dbReference>
<evidence type="ECO:0000313" key="4">
    <source>
        <dbReference type="WBParaSite" id="Pan_g12966.t2"/>
    </source>
</evidence>